<evidence type="ECO:0000313" key="2">
    <source>
        <dbReference type="Proteomes" id="UP000824533"/>
    </source>
</evidence>
<name>A0ACC1CSR0_9NEOP</name>
<dbReference type="Proteomes" id="UP000824533">
    <property type="component" value="Linkage Group LG17"/>
</dbReference>
<protein>
    <submittedName>
        <fullName evidence="1">Uncharacterized protein</fullName>
    </submittedName>
</protein>
<sequence>MPLMDITNPAVIIFLKENYEKENRLRLNWIFKHREKIQQAATLTREPTNYFESDVIAHNMIEGMATITRDHVVAGYNRRKVPIRDGTSIPGVAHLRHGNSIADIGLGDPKLDERLVRSDEETTTDPIMRPIDPQTKEIIYKPKPEYGRLTYLEKRSKTWPEKKYYFSECNNWDYGWRMGDSALRQKPVFGRCWHLTRTLRTRVGPQPDPPHYKSSDPPGPIIKRFKLSYVVSLE</sequence>
<keyword evidence="2" id="KW-1185">Reference proteome</keyword>
<gene>
    <name evidence="1" type="ORF">K1T71_009799</name>
</gene>
<reference evidence="1 2" key="1">
    <citation type="journal article" date="2021" name="Front. Genet.">
        <title>Chromosome-Level Genome Assembly Reveals Significant Gene Expansion in the Toll and IMD Signaling Pathways of Dendrolimus kikuchii.</title>
        <authorList>
            <person name="Zhou J."/>
            <person name="Wu P."/>
            <person name="Xiong Z."/>
            <person name="Liu N."/>
            <person name="Zhao N."/>
            <person name="Ji M."/>
            <person name="Qiu Y."/>
            <person name="Yang B."/>
        </authorList>
    </citation>
    <scope>NUCLEOTIDE SEQUENCE [LARGE SCALE GENOMIC DNA]</scope>
    <source>
        <strain evidence="1">Ann1</strain>
    </source>
</reference>
<accession>A0ACC1CSR0</accession>
<comment type="caution">
    <text evidence="1">The sequence shown here is derived from an EMBL/GenBank/DDBJ whole genome shotgun (WGS) entry which is preliminary data.</text>
</comment>
<organism evidence="1 2">
    <name type="scientific">Dendrolimus kikuchii</name>
    <dbReference type="NCBI Taxonomy" id="765133"/>
    <lineage>
        <taxon>Eukaryota</taxon>
        <taxon>Metazoa</taxon>
        <taxon>Ecdysozoa</taxon>
        <taxon>Arthropoda</taxon>
        <taxon>Hexapoda</taxon>
        <taxon>Insecta</taxon>
        <taxon>Pterygota</taxon>
        <taxon>Neoptera</taxon>
        <taxon>Endopterygota</taxon>
        <taxon>Lepidoptera</taxon>
        <taxon>Glossata</taxon>
        <taxon>Ditrysia</taxon>
        <taxon>Bombycoidea</taxon>
        <taxon>Lasiocampidae</taxon>
        <taxon>Dendrolimus</taxon>
    </lineage>
</organism>
<evidence type="ECO:0000313" key="1">
    <source>
        <dbReference type="EMBL" id="KAJ0174691.1"/>
    </source>
</evidence>
<proteinExistence type="predicted"/>
<dbReference type="EMBL" id="CM034403">
    <property type="protein sequence ID" value="KAJ0174691.1"/>
    <property type="molecule type" value="Genomic_DNA"/>
</dbReference>